<feature type="signal peptide" evidence="1">
    <location>
        <begin position="1"/>
        <end position="17"/>
    </location>
</feature>
<evidence type="ECO:0000256" key="1">
    <source>
        <dbReference type="SAM" id="SignalP"/>
    </source>
</evidence>
<gene>
    <name evidence="2" type="ORF">MIND_01156800</name>
</gene>
<sequence>MFLLFCAHFNLADLLLANKRKQDCSCLTSGTQHLFKSQFKFAQDILQFTFEISDQALQIPPPRQRVVRSLNVELANILLRVDDAGIRAGCGTLGGCAVVWLSSTFCVMAIDSVSLVLAVPIWRESGAAAARELASGQGWSSAGGRHCAAAETASFPALSDVHSAGISGGSGSGKATGSGP</sequence>
<dbReference type="GeneID" id="59350609"/>
<evidence type="ECO:0000313" key="3">
    <source>
        <dbReference type="Proteomes" id="UP000636479"/>
    </source>
</evidence>
<comment type="caution">
    <text evidence="2">The sequence shown here is derived from an EMBL/GenBank/DDBJ whole genome shotgun (WGS) entry which is preliminary data.</text>
</comment>
<dbReference type="Proteomes" id="UP000636479">
    <property type="component" value="Unassembled WGS sequence"/>
</dbReference>
<keyword evidence="1" id="KW-0732">Signal</keyword>
<keyword evidence="3" id="KW-1185">Reference proteome</keyword>
<dbReference type="AlphaFoldDB" id="A0A8H6VUN1"/>
<organism evidence="2 3">
    <name type="scientific">Mycena indigotica</name>
    <dbReference type="NCBI Taxonomy" id="2126181"/>
    <lineage>
        <taxon>Eukaryota</taxon>
        <taxon>Fungi</taxon>
        <taxon>Dikarya</taxon>
        <taxon>Basidiomycota</taxon>
        <taxon>Agaricomycotina</taxon>
        <taxon>Agaricomycetes</taxon>
        <taxon>Agaricomycetidae</taxon>
        <taxon>Agaricales</taxon>
        <taxon>Marasmiineae</taxon>
        <taxon>Mycenaceae</taxon>
        <taxon>Mycena</taxon>
    </lineage>
</organism>
<feature type="chain" id="PRO_5034881910" evidence="1">
    <location>
        <begin position="18"/>
        <end position="180"/>
    </location>
</feature>
<name>A0A8H6VUN1_9AGAR</name>
<dbReference type="RefSeq" id="XP_037215019.1">
    <property type="nucleotide sequence ID" value="XM_037368093.1"/>
</dbReference>
<proteinExistence type="predicted"/>
<reference evidence="2" key="1">
    <citation type="submission" date="2020-05" db="EMBL/GenBank/DDBJ databases">
        <title>Mycena genomes resolve the evolution of fungal bioluminescence.</title>
        <authorList>
            <person name="Tsai I.J."/>
        </authorList>
    </citation>
    <scope>NUCLEOTIDE SEQUENCE</scope>
    <source>
        <strain evidence="2">171206Taipei</strain>
    </source>
</reference>
<accession>A0A8H6VUN1</accession>
<dbReference type="EMBL" id="JACAZF010000011">
    <property type="protein sequence ID" value="KAF7292591.1"/>
    <property type="molecule type" value="Genomic_DNA"/>
</dbReference>
<protein>
    <submittedName>
        <fullName evidence="2">Uncharacterized protein</fullName>
    </submittedName>
</protein>
<evidence type="ECO:0000313" key="2">
    <source>
        <dbReference type="EMBL" id="KAF7292591.1"/>
    </source>
</evidence>